<reference evidence="2 3" key="2">
    <citation type="submission" date="2024-06" db="EMBL/GenBank/DDBJ databases">
        <title>Caproicibacterium argilliputei sp. nov, a novel caproic acid producing anaerobic bacterium isolated from pit mud.</title>
        <authorList>
            <person name="Xia S."/>
        </authorList>
    </citation>
    <scope>NUCLEOTIDE SEQUENCE [LARGE SCALE GENOMIC DNA]</scope>
    <source>
        <strain evidence="2 3">ZCY20-5</strain>
    </source>
</reference>
<accession>A0AA97H281</accession>
<dbReference type="RefSeq" id="WP_316935121.1">
    <property type="nucleotide sequence ID" value="NZ_CP135996.1"/>
</dbReference>
<dbReference type="Proteomes" id="UP001300604">
    <property type="component" value="Chromosome"/>
</dbReference>
<keyword evidence="1" id="KW-0472">Membrane</keyword>
<evidence type="ECO:0008006" key="4">
    <source>
        <dbReference type="Google" id="ProtNLM"/>
    </source>
</evidence>
<name>A0AA97H281_9FIRM</name>
<dbReference type="AlphaFoldDB" id="A0AA97H281"/>
<keyword evidence="1" id="KW-1133">Transmembrane helix</keyword>
<keyword evidence="1" id="KW-0812">Transmembrane</keyword>
<proteinExistence type="predicted"/>
<sequence length="133" mass="15642">MDWLQKFMYGRHGPDQLSLGLIVLSLILSVINSFLRGPASVIVMLLCTAGMVLSLWRMFSRNHEKRWAENQKFVAATQPVLRFFRQLHSRWKDRKTYRYYHCPKCRATLRVPRGRGKISIKCPVCKNEFIKKA</sequence>
<reference evidence="3" key="3">
    <citation type="submission" date="2024-06" db="EMBL/GenBank/DDBJ databases">
        <authorList>
            <person name="Zeng C."/>
        </authorList>
    </citation>
    <scope>NUCLEOTIDE SEQUENCE [LARGE SCALE GENOMIC DNA]</scope>
    <source>
        <strain evidence="3">ZCY20-5</strain>
    </source>
</reference>
<dbReference type="EMBL" id="CP135996">
    <property type="protein sequence ID" value="WOC33268.1"/>
    <property type="molecule type" value="Genomic_DNA"/>
</dbReference>
<keyword evidence="3" id="KW-1185">Reference proteome</keyword>
<gene>
    <name evidence="2" type="ORF">PXC00_05205</name>
</gene>
<reference evidence="3" key="1">
    <citation type="submission" date="2024-06" db="EMBL/GenBank/DDBJ databases">
        <title>Caproicibacterium argilliputei sp. nov, a novel caproic acid producing anaerobic bacterium isolated from pit mud.</title>
        <authorList>
            <person name="Zeng C."/>
        </authorList>
    </citation>
    <scope>NUCLEOTIDE SEQUENCE [LARGE SCALE GENOMIC DNA]</scope>
    <source>
        <strain evidence="3">ZCY20-5</strain>
    </source>
</reference>
<evidence type="ECO:0000313" key="2">
    <source>
        <dbReference type="EMBL" id="WOC33268.1"/>
    </source>
</evidence>
<evidence type="ECO:0000256" key="1">
    <source>
        <dbReference type="SAM" id="Phobius"/>
    </source>
</evidence>
<feature type="transmembrane region" description="Helical" evidence="1">
    <location>
        <begin position="41"/>
        <end position="59"/>
    </location>
</feature>
<dbReference type="KEGG" id="carl:PXC00_05205"/>
<organism evidence="2 3">
    <name type="scientific">Caproicibacterium argilliputei</name>
    <dbReference type="NCBI Taxonomy" id="3030016"/>
    <lineage>
        <taxon>Bacteria</taxon>
        <taxon>Bacillati</taxon>
        <taxon>Bacillota</taxon>
        <taxon>Clostridia</taxon>
        <taxon>Eubacteriales</taxon>
        <taxon>Oscillospiraceae</taxon>
        <taxon>Caproicibacterium</taxon>
    </lineage>
</organism>
<protein>
    <recommendedName>
        <fullName evidence="4">Zn-finger containing protein</fullName>
    </recommendedName>
</protein>
<evidence type="ECO:0000313" key="3">
    <source>
        <dbReference type="Proteomes" id="UP001300604"/>
    </source>
</evidence>